<dbReference type="Pfam" id="PF00535">
    <property type="entry name" value="Glycos_transf_2"/>
    <property type="match status" value="1"/>
</dbReference>
<proteinExistence type="predicted"/>
<protein>
    <submittedName>
        <fullName evidence="4">Glycosyltransferase family 2 protein</fullName>
    </submittedName>
</protein>
<reference evidence="4" key="1">
    <citation type="submission" date="2020-10" db="EMBL/GenBank/DDBJ databases">
        <authorList>
            <person name="Gilroy R."/>
        </authorList>
    </citation>
    <scope>NUCLEOTIDE SEQUENCE</scope>
    <source>
        <strain evidence="4">ChiGjej2B2-12916</strain>
    </source>
</reference>
<dbReference type="InterPro" id="IPR029044">
    <property type="entry name" value="Nucleotide-diphossugar_trans"/>
</dbReference>
<dbReference type="CDD" id="cd00761">
    <property type="entry name" value="Glyco_tranf_GTA_type"/>
    <property type="match status" value="1"/>
</dbReference>
<dbReference type="EMBL" id="DVFO01000034">
    <property type="protein sequence ID" value="HIQ60673.1"/>
    <property type="molecule type" value="Genomic_DNA"/>
</dbReference>
<dbReference type="PANTHER" id="PTHR22916">
    <property type="entry name" value="GLYCOSYLTRANSFERASE"/>
    <property type="match status" value="1"/>
</dbReference>
<evidence type="ECO:0000256" key="2">
    <source>
        <dbReference type="ARBA" id="ARBA00022679"/>
    </source>
</evidence>
<reference evidence="4" key="2">
    <citation type="journal article" date="2021" name="PeerJ">
        <title>Extensive microbial diversity within the chicken gut microbiome revealed by metagenomics and culture.</title>
        <authorList>
            <person name="Gilroy R."/>
            <person name="Ravi A."/>
            <person name="Getino M."/>
            <person name="Pursley I."/>
            <person name="Horton D.L."/>
            <person name="Alikhan N.F."/>
            <person name="Baker D."/>
            <person name="Gharbi K."/>
            <person name="Hall N."/>
            <person name="Watson M."/>
            <person name="Adriaenssens E.M."/>
            <person name="Foster-Nyarko E."/>
            <person name="Jarju S."/>
            <person name="Secka A."/>
            <person name="Antonio M."/>
            <person name="Oren A."/>
            <person name="Chaudhuri R.R."/>
            <person name="La Ragione R."/>
            <person name="Hildebrand F."/>
            <person name="Pallen M.J."/>
        </authorList>
    </citation>
    <scope>NUCLEOTIDE SEQUENCE</scope>
    <source>
        <strain evidence="4">ChiGjej2B2-12916</strain>
    </source>
</reference>
<dbReference type="PANTHER" id="PTHR22916:SF51">
    <property type="entry name" value="GLYCOSYLTRANSFERASE EPSH-RELATED"/>
    <property type="match status" value="1"/>
</dbReference>
<evidence type="ECO:0000256" key="1">
    <source>
        <dbReference type="ARBA" id="ARBA00022676"/>
    </source>
</evidence>
<dbReference type="Gene3D" id="3.90.550.10">
    <property type="entry name" value="Spore Coat Polysaccharide Biosynthesis Protein SpsA, Chain A"/>
    <property type="match status" value="1"/>
</dbReference>
<dbReference type="Proteomes" id="UP000886879">
    <property type="component" value="Unassembled WGS sequence"/>
</dbReference>
<accession>A0A9D0YTU5</accession>
<dbReference type="InterPro" id="IPR001173">
    <property type="entry name" value="Glyco_trans_2-like"/>
</dbReference>
<name>A0A9D0YTU5_9FIRM</name>
<evidence type="ECO:0000313" key="5">
    <source>
        <dbReference type="Proteomes" id="UP000886879"/>
    </source>
</evidence>
<dbReference type="GO" id="GO:0016757">
    <property type="term" value="F:glycosyltransferase activity"/>
    <property type="evidence" value="ECO:0007669"/>
    <property type="project" value="UniProtKB-KW"/>
</dbReference>
<comment type="caution">
    <text evidence="4">The sequence shown here is derived from an EMBL/GenBank/DDBJ whole genome shotgun (WGS) entry which is preliminary data.</text>
</comment>
<organism evidence="4 5">
    <name type="scientific">Candidatus Enterenecus faecium</name>
    <dbReference type="NCBI Taxonomy" id="2840780"/>
    <lineage>
        <taxon>Bacteria</taxon>
        <taxon>Bacillati</taxon>
        <taxon>Bacillota</taxon>
        <taxon>Clostridia</taxon>
        <taxon>Eubacteriales</taxon>
        <taxon>Candidatus Enterenecus</taxon>
    </lineage>
</organism>
<sequence>MAACDISVIIPVYNIQQHLRECLDSVLGQSYPHLQVICVDDGSTDESPAILAEYAQKDPRVQVIRQQNAGPGAARNTGLEAAKGEYVIFLDSDDWFEPDFLAKMVDTAQREGADVAICRAVEFDTNSGRELPSEWMMKKQYLPGKLAFAPQEMADHLFQFTYGMPWDKFYRRELLTSSGIRYPALKNSEDLAFVYPTLLAAKRIAVVDQVLIHHRINRMASVSNSRCGQPEAPYEAFQIVKEYLEQHQLMDTYRRSFLNWAMEFLVWHISNMSQRDIQRQYLQTLRRQWLPQLHFEEHPASYYESKSCYAKYLLARYAPYPVFAAVVKVYKKAKHGGQ</sequence>
<evidence type="ECO:0000259" key="3">
    <source>
        <dbReference type="Pfam" id="PF00535"/>
    </source>
</evidence>
<dbReference type="SUPFAM" id="SSF53448">
    <property type="entry name" value="Nucleotide-diphospho-sugar transferases"/>
    <property type="match status" value="1"/>
</dbReference>
<keyword evidence="2" id="KW-0808">Transferase</keyword>
<gene>
    <name evidence="4" type="ORF">IAD31_03635</name>
</gene>
<evidence type="ECO:0000313" key="4">
    <source>
        <dbReference type="EMBL" id="HIQ60673.1"/>
    </source>
</evidence>
<dbReference type="AlphaFoldDB" id="A0A9D0YTU5"/>
<keyword evidence="1" id="KW-0328">Glycosyltransferase</keyword>
<feature type="domain" description="Glycosyltransferase 2-like" evidence="3">
    <location>
        <begin position="7"/>
        <end position="141"/>
    </location>
</feature>